<sequence length="214" mass="25017">MIQIDDAGSGSLVGGTVIGIMRVETGDYYYEVIPIKYFKSPYFEDKKYNDYSTKIIKRGLNELLVSKDEPIEICQGYMFNSARKYLQENGYNFTSGKIDQPLQNIIEETFTDYCVGLGIPLDYLDYTKYPFHFHRLIKWVFADFKSREKLCKTAWKSWKKHSSIDITSSYDYIYSGNYYCLKCGNQIKVPSKIKTIKYLTNKEHTIYVHTKCNA</sequence>
<dbReference type="Proteomes" id="UP000036756">
    <property type="component" value="Unassembled WGS sequence"/>
</dbReference>
<proteinExistence type="predicted"/>
<dbReference type="RefSeq" id="WP_048570824.1">
    <property type="nucleotide sequence ID" value="NZ_LFVU01000027.1"/>
</dbReference>
<dbReference type="EMBL" id="LFVU01000027">
    <property type="protein sequence ID" value="KMT21382.1"/>
    <property type="molecule type" value="Genomic_DNA"/>
</dbReference>
<evidence type="ECO:0000313" key="1">
    <source>
        <dbReference type="EMBL" id="KMT21382.1"/>
    </source>
</evidence>
<reference evidence="1 2" key="1">
    <citation type="submission" date="2015-06" db="EMBL/GenBank/DDBJ databases">
        <title>Draft genome sequence of the purine-degrading Clostridium cylindrosporum HC-1 (DSM 605).</title>
        <authorList>
            <person name="Poehlein A."/>
            <person name="Schiel-Bengelsdorf B."/>
            <person name="Bengelsdorf F."/>
            <person name="Daniel R."/>
            <person name="Duerre P."/>
        </authorList>
    </citation>
    <scope>NUCLEOTIDE SEQUENCE [LARGE SCALE GENOMIC DNA]</scope>
    <source>
        <strain evidence="1 2">DSM 605</strain>
    </source>
</reference>
<protein>
    <submittedName>
        <fullName evidence="1">Uncharacterized protein</fullName>
    </submittedName>
</protein>
<accession>A0A0J8D6A2</accession>
<dbReference type="OrthoDB" id="1738242at2"/>
<comment type="caution">
    <text evidence="1">The sequence shown here is derived from an EMBL/GenBank/DDBJ whole genome shotgun (WGS) entry which is preliminary data.</text>
</comment>
<gene>
    <name evidence="1" type="ORF">CLCY_2c01420</name>
</gene>
<keyword evidence="2" id="KW-1185">Reference proteome</keyword>
<organism evidence="1 2">
    <name type="scientific">Clostridium cylindrosporum DSM 605</name>
    <dbReference type="NCBI Taxonomy" id="1121307"/>
    <lineage>
        <taxon>Bacteria</taxon>
        <taxon>Bacillati</taxon>
        <taxon>Bacillota</taxon>
        <taxon>Clostridia</taxon>
        <taxon>Eubacteriales</taxon>
        <taxon>Clostridiaceae</taxon>
        <taxon>Clostridium</taxon>
    </lineage>
</organism>
<dbReference type="AlphaFoldDB" id="A0A0J8D6A2"/>
<dbReference type="STRING" id="1121307.CLCY_2c01420"/>
<evidence type="ECO:0000313" key="2">
    <source>
        <dbReference type="Proteomes" id="UP000036756"/>
    </source>
</evidence>
<dbReference type="PATRIC" id="fig|1121307.3.peg.999"/>
<name>A0A0J8D6A2_CLOCY</name>